<protein>
    <submittedName>
        <fullName evidence="1">Leucine Rich repeats-containing protein</fullName>
    </submittedName>
</protein>
<reference evidence="1" key="1">
    <citation type="submission" date="2015-07" db="EMBL/GenBank/DDBJ databases">
        <title>Adaptation to a free-living lifestyle via gene acquisitions in the diplomonad Trepomonas sp. PC1.</title>
        <authorList>
            <person name="Xu F."/>
            <person name="Jerlstrom-Hultqvist J."/>
            <person name="Kolisko M."/>
            <person name="Simpson A.G.B."/>
            <person name="Roger A.J."/>
            <person name="Svard S.G."/>
            <person name="Andersson J.O."/>
        </authorList>
    </citation>
    <scope>NUCLEOTIDE SEQUENCE</scope>
    <source>
        <strain evidence="1">PC1</strain>
    </source>
</reference>
<dbReference type="InterPro" id="IPR032675">
    <property type="entry name" value="LRR_dom_sf"/>
</dbReference>
<dbReference type="Gene3D" id="3.80.10.10">
    <property type="entry name" value="Ribonuclease Inhibitor"/>
    <property type="match status" value="1"/>
</dbReference>
<sequence>MEFEMVQSLNGIQLLKNLTDISLQHTNIKELKEFKELTNLEVVNLIGNGIENPMEILFLKNNFKLKSLFLALNPIFKPQKLIFQLEQHRELQHQTEELMLLNYPRVNFGADPYFEAKHEETWKRVCWRADVIKTAKKLKMQQKYVKKVKCRKTE</sequence>
<proteinExistence type="predicted"/>
<dbReference type="EMBL" id="GDID01005978">
    <property type="protein sequence ID" value="JAP90628.1"/>
    <property type="molecule type" value="Transcribed_RNA"/>
</dbReference>
<accession>A0A146K2E8</accession>
<organism evidence="1">
    <name type="scientific">Trepomonas sp. PC1</name>
    <dbReference type="NCBI Taxonomy" id="1076344"/>
    <lineage>
        <taxon>Eukaryota</taxon>
        <taxon>Metamonada</taxon>
        <taxon>Diplomonadida</taxon>
        <taxon>Hexamitidae</taxon>
        <taxon>Hexamitinae</taxon>
        <taxon>Trepomonas</taxon>
    </lineage>
</organism>
<dbReference type="SUPFAM" id="SSF52075">
    <property type="entry name" value="Outer arm dynein light chain 1"/>
    <property type="match status" value="1"/>
</dbReference>
<gene>
    <name evidence="1" type="ORF">TPC1_20073</name>
</gene>
<evidence type="ECO:0000313" key="1">
    <source>
        <dbReference type="EMBL" id="JAP90628.1"/>
    </source>
</evidence>
<dbReference type="AlphaFoldDB" id="A0A146K2E8"/>
<name>A0A146K2E8_9EUKA</name>